<proteinExistence type="predicted"/>
<accession>A0A7W8H916</accession>
<reference evidence="1 2" key="1">
    <citation type="submission" date="2020-08" db="EMBL/GenBank/DDBJ databases">
        <title>Genomic Encyclopedia of Type Strains, Phase IV (KMG-IV): sequencing the most valuable type-strain genomes for metagenomic binning, comparative biology and taxonomic classification.</title>
        <authorList>
            <person name="Goeker M."/>
        </authorList>
    </citation>
    <scope>NUCLEOTIDE SEQUENCE [LARGE SCALE GENOMIC DNA]</scope>
    <source>
        <strain evidence="1 2">DSM 106146</strain>
    </source>
</reference>
<dbReference type="Proteomes" id="UP000543642">
    <property type="component" value="Unassembled WGS sequence"/>
</dbReference>
<evidence type="ECO:0000313" key="1">
    <source>
        <dbReference type="EMBL" id="MBB5263390.1"/>
    </source>
</evidence>
<dbReference type="RefSeq" id="WP_183771059.1">
    <property type="nucleotide sequence ID" value="NZ_CAWVEG010000109.1"/>
</dbReference>
<gene>
    <name evidence="1" type="ORF">HNP82_000484</name>
</gene>
<organism evidence="1 2">
    <name type="scientific">Catenibacillus scindens</name>
    <dbReference type="NCBI Taxonomy" id="673271"/>
    <lineage>
        <taxon>Bacteria</taxon>
        <taxon>Bacillati</taxon>
        <taxon>Bacillota</taxon>
        <taxon>Clostridia</taxon>
        <taxon>Lachnospirales</taxon>
        <taxon>Lachnospiraceae</taxon>
        <taxon>Catenibacillus</taxon>
    </lineage>
</organism>
<name>A0A7W8H916_9FIRM</name>
<dbReference type="AlphaFoldDB" id="A0A7W8H916"/>
<evidence type="ECO:0000313" key="2">
    <source>
        <dbReference type="Proteomes" id="UP000543642"/>
    </source>
</evidence>
<sequence length="154" mass="17999">MVLENKGSGVEPKAMDEKWIEEALMASDMWQFIGDAEYMRLFYPPMAREILGYVSIVCDRAEYEGSLIYDQYPDRVGFLKMADDVYQMASYMDNMFRPVLEEDEEIDPQGHCVSCRGTQSWLKNLIDVILAGELVYRRYRYFTGKNISQSPAWR</sequence>
<comment type="caution">
    <text evidence="1">The sequence shown here is derived from an EMBL/GenBank/DDBJ whole genome shotgun (WGS) entry which is preliminary data.</text>
</comment>
<dbReference type="EMBL" id="JACHFW010000001">
    <property type="protein sequence ID" value="MBB5263390.1"/>
    <property type="molecule type" value="Genomic_DNA"/>
</dbReference>
<keyword evidence="2" id="KW-1185">Reference proteome</keyword>
<protein>
    <submittedName>
        <fullName evidence="1">Uncharacterized protein</fullName>
    </submittedName>
</protein>